<dbReference type="InterPro" id="IPR029044">
    <property type="entry name" value="Nucleotide-diphossugar_trans"/>
</dbReference>
<evidence type="ECO:0000259" key="10">
    <source>
        <dbReference type="Pfam" id="PF00535"/>
    </source>
</evidence>
<reference evidence="11 12" key="1">
    <citation type="journal article" date="2009" name="Stand. Genomic Sci.">
        <title>Complete genome sequence of Slackia heliotrinireducens type strain (RHS 1).</title>
        <authorList>
            <person name="Pukall R."/>
            <person name="Lapidus A."/>
            <person name="Nolan M."/>
            <person name="Copeland A."/>
            <person name="Glavina Del Rio T."/>
            <person name="Lucas S."/>
            <person name="Chen F."/>
            <person name="Tice H."/>
            <person name="Cheng J.F."/>
            <person name="Chertkov O."/>
            <person name="Bruce D."/>
            <person name="Goodwin L."/>
            <person name="Kuske C."/>
            <person name="Brettin T."/>
            <person name="Detter J.C."/>
            <person name="Han C."/>
            <person name="Pitluck S."/>
            <person name="Pati A."/>
            <person name="Mavrommatis K."/>
            <person name="Ivanova N."/>
            <person name="Ovchinnikova G."/>
            <person name="Chen A."/>
            <person name="Palaniappan K."/>
            <person name="Schneider S."/>
            <person name="Rohde M."/>
            <person name="Chain P."/>
            <person name="D'haeseleer P."/>
            <person name="Goker M."/>
            <person name="Bristow J."/>
            <person name="Eisen J.A."/>
            <person name="Markowitz V."/>
            <person name="Kyrpides N.C."/>
            <person name="Klenk H.P."/>
            <person name="Hugenholtz P."/>
        </authorList>
    </citation>
    <scope>NUCLEOTIDE SEQUENCE [LARGE SCALE GENOMIC DNA]</scope>
    <source>
        <strain evidence="12">ATCC 29202 / DSM 20476 / NCTC 11029 / RHS 1</strain>
    </source>
</reference>
<feature type="transmembrane region" description="Helical" evidence="9">
    <location>
        <begin position="245"/>
        <end position="270"/>
    </location>
</feature>
<evidence type="ECO:0000256" key="8">
    <source>
        <dbReference type="ARBA" id="ARBA00023136"/>
    </source>
</evidence>
<accession>C7N6C7</accession>
<keyword evidence="8 9" id="KW-0472">Membrane</keyword>
<evidence type="ECO:0000256" key="2">
    <source>
        <dbReference type="ARBA" id="ARBA00022475"/>
    </source>
</evidence>
<keyword evidence="3" id="KW-0328">Glycosyltransferase</keyword>
<keyword evidence="6" id="KW-0448">Lipopolysaccharide biosynthesis</keyword>
<name>C7N6C7_SLAHD</name>
<dbReference type="KEGG" id="shi:Shel_14420"/>
<protein>
    <submittedName>
        <fullName evidence="11">Glycosyl transferase</fullName>
    </submittedName>
</protein>
<comment type="similarity">
    <text evidence="1">Belongs to the glycosyltransferase 2 family.</text>
</comment>
<keyword evidence="2" id="KW-1003">Cell membrane</keyword>
<dbReference type="STRING" id="471855.Shel_14420"/>
<evidence type="ECO:0000256" key="9">
    <source>
        <dbReference type="SAM" id="Phobius"/>
    </source>
</evidence>
<dbReference type="PANTHER" id="PTHR48090:SF3">
    <property type="entry name" value="UNDECAPRENYL-PHOSPHATE 4-DEOXY-4-FORMAMIDO-L-ARABINOSE TRANSFERASE"/>
    <property type="match status" value="1"/>
</dbReference>
<keyword evidence="5 9" id="KW-0812">Transmembrane</keyword>
<gene>
    <name evidence="11" type="ordered locus">Shel_14420</name>
</gene>
<evidence type="ECO:0000256" key="1">
    <source>
        <dbReference type="ARBA" id="ARBA00006739"/>
    </source>
</evidence>
<dbReference type="EMBL" id="CP001684">
    <property type="protein sequence ID" value="ACV22462.1"/>
    <property type="molecule type" value="Genomic_DNA"/>
</dbReference>
<evidence type="ECO:0000313" key="12">
    <source>
        <dbReference type="Proteomes" id="UP000002026"/>
    </source>
</evidence>
<evidence type="ECO:0000256" key="7">
    <source>
        <dbReference type="ARBA" id="ARBA00022989"/>
    </source>
</evidence>
<dbReference type="PANTHER" id="PTHR48090">
    <property type="entry name" value="UNDECAPRENYL-PHOSPHATE 4-DEOXY-4-FORMAMIDO-L-ARABINOSE TRANSFERASE-RELATED"/>
    <property type="match status" value="1"/>
</dbReference>
<keyword evidence="4 11" id="KW-0808">Transferase</keyword>
<dbReference type="CAZy" id="GT2">
    <property type="family name" value="Glycosyltransferase Family 2"/>
</dbReference>
<keyword evidence="7 9" id="KW-1133">Transmembrane helix</keyword>
<dbReference type="GO" id="GO:0005886">
    <property type="term" value="C:plasma membrane"/>
    <property type="evidence" value="ECO:0007669"/>
    <property type="project" value="TreeGrafter"/>
</dbReference>
<feature type="transmembrane region" description="Helical" evidence="9">
    <location>
        <begin position="212"/>
        <end position="233"/>
    </location>
</feature>
<keyword evidence="12" id="KW-1185">Reference proteome</keyword>
<evidence type="ECO:0000313" key="11">
    <source>
        <dbReference type="EMBL" id="ACV22462.1"/>
    </source>
</evidence>
<dbReference type="Proteomes" id="UP000002026">
    <property type="component" value="Chromosome"/>
</dbReference>
<dbReference type="eggNOG" id="COG1216">
    <property type="taxonomic scope" value="Bacteria"/>
</dbReference>
<sequence>MIGKVVALTRAELTGAGYDYEFVLVNDGSTDGTFDVIRSLHEEDPKIIGVNLAKNFGQHNAIMAGLGRTTGDYVMLMDDDMQTHPSQCLKLVREMENGWDVVFAEFPEQHEAWWRRMGSAFTMWTMRTLQHRPKGVESSNFFVMRDYIAKEAAKYEGPYVYVQGILFRITHNMTNVPVEHFDRESGVSGYNLKSLVRLWSIVLNFSMAPLRAAAIVGAALGSIGLIGAIALIIRRLLDPTVAMGWSSLMVTMLVCSGAIIMFLGLIGEYLGRLFMTMNKAPQYVVKEVLDDKADHDE</sequence>
<evidence type="ECO:0000256" key="5">
    <source>
        <dbReference type="ARBA" id="ARBA00022692"/>
    </source>
</evidence>
<dbReference type="InterPro" id="IPR001173">
    <property type="entry name" value="Glyco_trans_2-like"/>
</dbReference>
<dbReference type="Gene3D" id="3.90.550.10">
    <property type="entry name" value="Spore Coat Polysaccharide Biosynthesis Protein SpsA, Chain A"/>
    <property type="match status" value="1"/>
</dbReference>
<proteinExistence type="inferred from homology"/>
<feature type="domain" description="Glycosyltransferase 2-like" evidence="10">
    <location>
        <begin position="16"/>
        <end position="119"/>
    </location>
</feature>
<dbReference type="Pfam" id="PF00535">
    <property type="entry name" value="Glycos_transf_2"/>
    <property type="match status" value="1"/>
</dbReference>
<dbReference type="HOGENOM" id="CLU_033536_0_0_11"/>
<dbReference type="SUPFAM" id="SSF53448">
    <property type="entry name" value="Nucleotide-diphospho-sugar transferases"/>
    <property type="match status" value="1"/>
</dbReference>
<evidence type="ECO:0000256" key="6">
    <source>
        <dbReference type="ARBA" id="ARBA00022985"/>
    </source>
</evidence>
<dbReference type="GO" id="GO:0009103">
    <property type="term" value="P:lipopolysaccharide biosynthetic process"/>
    <property type="evidence" value="ECO:0007669"/>
    <property type="project" value="UniProtKB-KW"/>
</dbReference>
<organism evidence="11 12">
    <name type="scientific">Slackia heliotrinireducens (strain ATCC 29202 / DSM 20476 / NCTC 11029 / RHS 1)</name>
    <name type="common">Peptococcus heliotrinreducens</name>
    <dbReference type="NCBI Taxonomy" id="471855"/>
    <lineage>
        <taxon>Bacteria</taxon>
        <taxon>Bacillati</taxon>
        <taxon>Actinomycetota</taxon>
        <taxon>Coriobacteriia</taxon>
        <taxon>Eggerthellales</taxon>
        <taxon>Eggerthellaceae</taxon>
        <taxon>Slackia</taxon>
    </lineage>
</organism>
<evidence type="ECO:0000256" key="3">
    <source>
        <dbReference type="ARBA" id="ARBA00022676"/>
    </source>
</evidence>
<evidence type="ECO:0000256" key="4">
    <source>
        <dbReference type="ARBA" id="ARBA00022679"/>
    </source>
</evidence>
<dbReference type="AlphaFoldDB" id="C7N6C7"/>
<dbReference type="GO" id="GO:0099621">
    <property type="term" value="F:undecaprenyl-phosphate 4-deoxy-4-formamido-L-arabinose transferase activity"/>
    <property type="evidence" value="ECO:0007669"/>
    <property type="project" value="TreeGrafter"/>
</dbReference>
<dbReference type="InterPro" id="IPR050256">
    <property type="entry name" value="Glycosyltransferase_2"/>
</dbReference>